<keyword evidence="1" id="KW-0456">Lyase</keyword>
<comment type="caution">
    <text evidence="1">The sequence shown here is derived from an EMBL/GenBank/DDBJ whole genome shotgun (WGS) entry which is preliminary data.</text>
</comment>
<feature type="non-terminal residue" evidence="1">
    <location>
        <position position="1"/>
    </location>
</feature>
<dbReference type="EMBL" id="DNNA01000093">
    <property type="protein sequence ID" value="HBC33836.1"/>
    <property type="molecule type" value="Genomic_DNA"/>
</dbReference>
<dbReference type="Proteomes" id="UP000263489">
    <property type="component" value="Unassembled WGS sequence"/>
</dbReference>
<evidence type="ECO:0000313" key="1">
    <source>
        <dbReference type="EMBL" id="HBC33836.1"/>
    </source>
</evidence>
<accession>A0A352IQV3</accession>
<dbReference type="AlphaFoldDB" id="A0A352IQV3"/>
<proteinExistence type="predicted"/>
<organism evidence="1 2">
    <name type="scientific">Marinobacter adhaerens</name>
    <dbReference type="NCBI Taxonomy" id="1033846"/>
    <lineage>
        <taxon>Bacteria</taxon>
        <taxon>Pseudomonadati</taxon>
        <taxon>Pseudomonadota</taxon>
        <taxon>Gammaproteobacteria</taxon>
        <taxon>Pseudomonadales</taxon>
        <taxon>Marinobacteraceae</taxon>
        <taxon>Marinobacter</taxon>
    </lineage>
</organism>
<dbReference type="EC" id="4.1.3.16" evidence="1"/>
<gene>
    <name evidence="1" type="ORF">DC045_05820</name>
</gene>
<dbReference type="GO" id="GO:0008675">
    <property type="term" value="F:2-dehydro-3-deoxy-phosphogluconate aldolase activity"/>
    <property type="evidence" value="ECO:0007669"/>
    <property type="project" value="UniProtKB-EC"/>
</dbReference>
<name>A0A352IQV3_9GAMM</name>
<sequence>GNVQAVGGTWLTPADVVAAKDWSQITEIARGSLADL</sequence>
<dbReference type="GO" id="GO:0008700">
    <property type="term" value="F:(R,S)-4-hydroxy-2-oxoglutarate aldolase activity"/>
    <property type="evidence" value="ECO:0007669"/>
    <property type="project" value="UniProtKB-EC"/>
</dbReference>
<evidence type="ECO:0000313" key="2">
    <source>
        <dbReference type="Proteomes" id="UP000263489"/>
    </source>
</evidence>
<protein>
    <submittedName>
        <fullName evidence="1">Keto-deoxy-phosphogluconate aldolase</fullName>
        <ecNumber evidence="1">4.1.2.14</ecNumber>
        <ecNumber evidence="1">4.1.3.16</ecNumber>
    </submittedName>
</protein>
<reference evidence="1 2" key="1">
    <citation type="journal article" date="2018" name="Nat. Biotechnol.">
        <title>A standardized bacterial taxonomy based on genome phylogeny substantially revises the tree of life.</title>
        <authorList>
            <person name="Parks D.H."/>
            <person name="Chuvochina M."/>
            <person name="Waite D.W."/>
            <person name="Rinke C."/>
            <person name="Skarshewski A."/>
            <person name="Chaumeil P.A."/>
            <person name="Hugenholtz P."/>
        </authorList>
    </citation>
    <scope>NUCLEOTIDE SEQUENCE [LARGE SCALE GENOMIC DNA]</scope>
    <source>
        <strain evidence="1">UBA9380</strain>
    </source>
</reference>
<dbReference type="EC" id="4.1.2.14" evidence="1"/>